<dbReference type="EMBL" id="CP109969">
    <property type="protein sequence ID" value="UYZ09664.1"/>
    <property type="molecule type" value="Genomic_DNA"/>
</dbReference>
<dbReference type="RefSeq" id="WP_137412483.1">
    <property type="nucleotide sequence ID" value="NZ_CP109969.1"/>
</dbReference>
<dbReference type="Proteomes" id="UP000298735">
    <property type="component" value="Chromosome Linear"/>
</dbReference>
<proteinExistence type="predicted"/>
<dbReference type="OrthoDB" id="8404815at2"/>
<sequence>MVRQIAILLFQIVLAIGLGIAGIRIASLINGEATSAPAGLAANTELLWTTSPVRVDPRSQNYERIPPPPDLYPLKMHADQRLRVISSSRFTFNGQEFQFAGVEEVERDRVCTGPDGRRYACGLNAFKALQNRLHGRYLECRTVGEQGSAPRSVECRINGQDVRALLQ</sequence>
<protein>
    <submittedName>
        <fullName evidence="1">Thermonuclease family protein</fullName>
    </submittedName>
</protein>
<dbReference type="KEGG" id="asal:CFBP5507_18475"/>
<accession>A0A4Z1QYG8</accession>
<organism evidence="1 2">
    <name type="scientific">Agrobacterium salinitolerans</name>
    <dbReference type="NCBI Taxonomy" id="1183413"/>
    <lineage>
        <taxon>Bacteria</taxon>
        <taxon>Pseudomonadati</taxon>
        <taxon>Pseudomonadota</taxon>
        <taxon>Alphaproteobacteria</taxon>
        <taxon>Hyphomicrobiales</taxon>
        <taxon>Rhizobiaceae</taxon>
        <taxon>Rhizobium/Agrobacterium group</taxon>
        <taxon>Agrobacterium</taxon>
    </lineage>
</organism>
<reference evidence="1" key="1">
    <citation type="submission" date="2022-10" db="EMBL/GenBank/DDBJ databases">
        <title>Complete genome sequence of Agrobacterium salinitolerans CFBP5507.</title>
        <authorList>
            <person name="Tchabashvili S."/>
            <person name="Yen H.-C."/>
            <person name="Haryono M."/>
            <person name="Lin Y.-C."/>
            <person name="Lai E.-M."/>
            <person name="Kuo C.-H."/>
        </authorList>
    </citation>
    <scope>NUCLEOTIDE SEQUENCE</scope>
    <source>
        <strain evidence="1">CFBP5507</strain>
    </source>
</reference>
<name>A0A4Z1QYG8_9HYPH</name>
<gene>
    <name evidence="1" type="ORF">CFBP5507_18475</name>
</gene>
<dbReference type="AlphaFoldDB" id="A0A4Z1QYG8"/>
<evidence type="ECO:0000313" key="1">
    <source>
        <dbReference type="EMBL" id="UYZ09664.1"/>
    </source>
</evidence>
<evidence type="ECO:0000313" key="2">
    <source>
        <dbReference type="Proteomes" id="UP000298735"/>
    </source>
</evidence>